<dbReference type="NCBIfam" id="TIGR00242">
    <property type="entry name" value="division/cell wall cluster transcriptional repressor MraZ"/>
    <property type="match status" value="1"/>
</dbReference>
<evidence type="ECO:0000256" key="2">
    <source>
        <dbReference type="ARBA" id="ARBA00022490"/>
    </source>
</evidence>
<evidence type="ECO:0000313" key="9">
    <source>
        <dbReference type="EMBL" id="KKU08980.1"/>
    </source>
</evidence>
<dbReference type="InterPro" id="IPR003444">
    <property type="entry name" value="MraZ"/>
</dbReference>
<dbReference type="InterPro" id="IPR007159">
    <property type="entry name" value="SpoVT-AbrB_dom"/>
</dbReference>
<evidence type="ECO:0000313" key="10">
    <source>
        <dbReference type="Proteomes" id="UP000034354"/>
    </source>
</evidence>
<evidence type="ECO:0000256" key="3">
    <source>
        <dbReference type="ARBA" id="ARBA00022737"/>
    </source>
</evidence>
<dbReference type="GO" id="GO:0005737">
    <property type="term" value="C:cytoplasm"/>
    <property type="evidence" value="ECO:0007669"/>
    <property type="project" value="UniProtKB-UniRule"/>
</dbReference>
<evidence type="ECO:0000259" key="8">
    <source>
        <dbReference type="PROSITE" id="PS51740"/>
    </source>
</evidence>
<dbReference type="SUPFAM" id="SSF89447">
    <property type="entry name" value="AbrB/MazE/MraZ-like"/>
    <property type="match status" value="1"/>
</dbReference>
<dbReference type="InterPro" id="IPR020603">
    <property type="entry name" value="MraZ_dom"/>
</dbReference>
<keyword evidence="6 7" id="KW-0804">Transcription</keyword>
<dbReference type="Gene3D" id="3.40.1550.20">
    <property type="entry name" value="Transcriptional regulator MraZ domain"/>
    <property type="match status" value="1"/>
</dbReference>
<evidence type="ECO:0000256" key="7">
    <source>
        <dbReference type="HAMAP-Rule" id="MF_01008"/>
    </source>
</evidence>
<dbReference type="InterPro" id="IPR035644">
    <property type="entry name" value="MraZ_C"/>
</dbReference>
<dbReference type="Pfam" id="PF02381">
    <property type="entry name" value="MraZ"/>
    <property type="match status" value="2"/>
</dbReference>
<dbReference type="EMBL" id="LCKW01000007">
    <property type="protein sequence ID" value="KKU08980.1"/>
    <property type="molecule type" value="Genomic_DNA"/>
</dbReference>
<dbReference type="GO" id="GO:0009295">
    <property type="term" value="C:nucleoid"/>
    <property type="evidence" value="ECO:0007669"/>
    <property type="project" value="UniProtKB-SubCell"/>
</dbReference>
<dbReference type="Proteomes" id="UP000034354">
    <property type="component" value="Unassembled WGS sequence"/>
</dbReference>
<dbReference type="InterPro" id="IPR037914">
    <property type="entry name" value="SpoVT-AbrB_sf"/>
</dbReference>
<gene>
    <name evidence="7" type="primary">mraZ</name>
    <name evidence="9" type="ORF">UX09_C0007G0006</name>
</gene>
<keyword evidence="3" id="KW-0677">Repeat</keyword>
<feature type="domain" description="SpoVT-AbrB" evidence="8">
    <location>
        <begin position="59"/>
        <end position="102"/>
    </location>
</feature>
<dbReference type="STRING" id="1618993.UX09_C0007G0006"/>
<dbReference type="CDD" id="cd16321">
    <property type="entry name" value="MraZ_C"/>
    <property type="match status" value="1"/>
</dbReference>
<dbReference type="PANTHER" id="PTHR34701:SF1">
    <property type="entry name" value="TRANSCRIPTIONAL REGULATOR MRAZ"/>
    <property type="match status" value="1"/>
</dbReference>
<comment type="subcellular location">
    <subcellularLocation>
        <location evidence="7">Cytoplasm</location>
        <location evidence="7">Nucleoid</location>
    </subcellularLocation>
</comment>
<dbReference type="PROSITE" id="PS51740">
    <property type="entry name" value="SPOVT_ABRB"/>
    <property type="match status" value="1"/>
</dbReference>
<dbReference type="GO" id="GO:0000976">
    <property type="term" value="F:transcription cis-regulatory region binding"/>
    <property type="evidence" value="ECO:0007669"/>
    <property type="project" value="TreeGrafter"/>
</dbReference>
<dbReference type="GO" id="GO:0003700">
    <property type="term" value="F:DNA-binding transcription factor activity"/>
    <property type="evidence" value="ECO:0007669"/>
    <property type="project" value="UniProtKB-UniRule"/>
</dbReference>
<proteinExistence type="inferred from homology"/>
<evidence type="ECO:0000256" key="6">
    <source>
        <dbReference type="ARBA" id="ARBA00023163"/>
    </source>
</evidence>
<dbReference type="AlphaFoldDB" id="A0A0G1QJW6"/>
<comment type="subunit">
    <text evidence="7">Forms oligomers.</text>
</comment>
<sequence>MPVKFRGELAKGAVITRGLDSSLFLFPKEEWDKLAQKLAGLPLGQSDTRAFARLMLAGAMDVETDKQGRVILPEYLRKYASLEKEVVVAGLYNRLEIWDKAKWEEYKNATEADAEHIAERLGELGV</sequence>
<evidence type="ECO:0000256" key="4">
    <source>
        <dbReference type="ARBA" id="ARBA00023015"/>
    </source>
</evidence>
<protein>
    <recommendedName>
        <fullName evidence="1 7">Transcriptional regulator MraZ</fullName>
    </recommendedName>
</protein>
<organism evidence="9 10">
    <name type="scientific">Candidatus Uhrbacteria bacterium GW2011_GWE2_45_35</name>
    <dbReference type="NCBI Taxonomy" id="1618993"/>
    <lineage>
        <taxon>Bacteria</taxon>
        <taxon>Candidatus Uhriibacteriota</taxon>
    </lineage>
</organism>
<keyword evidence="5 7" id="KW-0238">DNA-binding</keyword>
<dbReference type="InterPro" id="IPR038619">
    <property type="entry name" value="MraZ_sf"/>
</dbReference>
<reference evidence="9 10" key="1">
    <citation type="journal article" date="2015" name="Nature">
        <title>rRNA introns, odd ribosomes, and small enigmatic genomes across a large radiation of phyla.</title>
        <authorList>
            <person name="Brown C.T."/>
            <person name="Hug L.A."/>
            <person name="Thomas B.C."/>
            <person name="Sharon I."/>
            <person name="Castelle C.J."/>
            <person name="Singh A."/>
            <person name="Wilkins M.J."/>
            <person name="Williams K.H."/>
            <person name="Banfield J.F."/>
        </authorList>
    </citation>
    <scope>NUCLEOTIDE SEQUENCE [LARGE SCALE GENOMIC DNA]</scope>
</reference>
<dbReference type="GO" id="GO:2000143">
    <property type="term" value="P:negative regulation of DNA-templated transcription initiation"/>
    <property type="evidence" value="ECO:0007669"/>
    <property type="project" value="TreeGrafter"/>
</dbReference>
<evidence type="ECO:0000256" key="1">
    <source>
        <dbReference type="ARBA" id="ARBA00013860"/>
    </source>
</evidence>
<comment type="similarity">
    <text evidence="7">Belongs to the MraZ family.</text>
</comment>
<name>A0A0G1QJW6_9BACT</name>
<comment type="caution">
    <text evidence="9">The sequence shown here is derived from an EMBL/GenBank/DDBJ whole genome shotgun (WGS) entry which is preliminary data.</text>
</comment>
<keyword evidence="2 7" id="KW-0963">Cytoplasm</keyword>
<dbReference type="HAMAP" id="MF_01008">
    <property type="entry name" value="MraZ"/>
    <property type="match status" value="1"/>
</dbReference>
<dbReference type="CDD" id="cd16320">
    <property type="entry name" value="MraZ_N"/>
    <property type="match status" value="1"/>
</dbReference>
<dbReference type="PANTHER" id="PTHR34701">
    <property type="entry name" value="TRANSCRIPTIONAL REGULATOR MRAZ"/>
    <property type="match status" value="1"/>
</dbReference>
<evidence type="ECO:0000256" key="5">
    <source>
        <dbReference type="ARBA" id="ARBA00023125"/>
    </source>
</evidence>
<dbReference type="InterPro" id="IPR035642">
    <property type="entry name" value="MraZ_N"/>
</dbReference>
<accession>A0A0G1QJW6</accession>
<keyword evidence="4 7" id="KW-0805">Transcription regulation</keyword>